<evidence type="ECO:0000259" key="1">
    <source>
        <dbReference type="Pfam" id="PF04266"/>
    </source>
</evidence>
<name>A0A2N0W9L1_9GAMM</name>
<dbReference type="Proteomes" id="UP000233553">
    <property type="component" value="Unassembled WGS sequence"/>
</dbReference>
<feature type="domain" description="ASCH" evidence="1">
    <location>
        <begin position="8"/>
        <end position="83"/>
    </location>
</feature>
<dbReference type="RefSeq" id="WP_101237631.1">
    <property type="nucleotide sequence ID" value="NZ_PISJ01000026.1"/>
</dbReference>
<comment type="caution">
    <text evidence="2">The sequence shown here is derived from an EMBL/GenBank/DDBJ whole genome shotgun (WGS) entry which is preliminary data.</text>
</comment>
<organism evidence="2 3">
    <name type="scientific">Acinetobacter proteolyticus</name>
    <dbReference type="NCBI Taxonomy" id="1776741"/>
    <lineage>
        <taxon>Bacteria</taxon>
        <taxon>Pseudomonadati</taxon>
        <taxon>Pseudomonadota</taxon>
        <taxon>Gammaproteobacteria</taxon>
        <taxon>Moraxellales</taxon>
        <taxon>Moraxellaceae</taxon>
        <taxon>Acinetobacter</taxon>
    </lineage>
</organism>
<dbReference type="Gene3D" id="2.30.130.30">
    <property type="entry name" value="Hypothetical protein"/>
    <property type="match status" value="1"/>
</dbReference>
<accession>A0A2N0W9L1</accession>
<evidence type="ECO:0000313" key="2">
    <source>
        <dbReference type="EMBL" id="PKF31172.1"/>
    </source>
</evidence>
<dbReference type="InterPro" id="IPR015947">
    <property type="entry name" value="PUA-like_sf"/>
</dbReference>
<dbReference type="InterPro" id="IPR007374">
    <property type="entry name" value="ASCH_domain"/>
</dbReference>
<protein>
    <submittedName>
        <fullName evidence="2">ASCH domain-containing protein</fullName>
    </submittedName>
</protein>
<reference evidence="2 3" key="1">
    <citation type="submission" date="2017-12" db="EMBL/GenBank/DDBJ databases">
        <title>Draft Genome sequences of multiple microbial strains isolated from spacecraft associated surfaces.</title>
        <authorList>
            <person name="Seuylemezian A."/>
            <person name="Vaishampayan P."/>
            <person name="Venkateswaran K."/>
        </authorList>
    </citation>
    <scope>NUCLEOTIDE SEQUENCE [LARGE SCALE GENOMIC DNA]</scope>
    <source>
        <strain evidence="2 3">2P01AA</strain>
    </source>
</reference>
<evidence type="ECO:0000313" key="3">
    <source>
        <dbReference type="Proteomes" id="UP000233553"/>
    </source>
</evidence>
<dbReference type="EMBL" id="PISJ01000026">
    <property type="protein sequence ID" value="PKF31172.1"/>
    <property type="molecule type" value="Genomic_DNA"/>
</dbReference>
<sequence length="120" mass="13549">MSTQYTALSIVAPSAERIVQGLKTLEIRSWHPEALPLKDVVIVENQNFLLQDGDEEFGLAVALVDIETVHAWRVDEVEAACASHWAEGYFAWAIANVRPFDQPVQVMAKRKLYLLELDLE</sequence>
<gene>
    <name evidence="2" type="ORF">CW311_20020</name>
</gene>
<proteinExistence type="predicted"/>
<dbReference type="Pfam" id="PF04266">
    <property type="entry name" value="ASCH"/>
    <property type="match status" value="1"/>
</dbReference>
<dbReference type="SUPFAM" id="SSF88697">
    <property type="entry name" value="PUA domain-like"/>
    <property type="match status" value="1"/>
</dbReference>
<dbReference type="AlphaFoldDB" id="A0A2N0W9L1"/>